<dbReference type="EMBL" id="QPFP01000022">
    <property type="protein sequence ID" value="TEB30613.1"/>
    <property type="molecule type" value="Genomic_DNA"/>
</dbReference>
<evidence type="ECO:0000313" key="2">
    <source>
        <dbReference type="EMBL" id="TEB30613.1"/>
    </source>
</evidence>
<feature type="compositionally biased region" description="Polar residues" evidence="1">
    <location>
        <begin position="118"/>
        <end position="133"/>
    </location>
</feature>
<feature type="region of interest" description="Disordered" evidence="1">
    <location>
        <begin position="501"/>
        <end position="580"/>
    </location>
</feature>
<sequence length="704" mass="76083">MDVRPTRRLTELCCTAIDRFVHAYRTRNYAAGVARVFRRDIVWKLAKEFIRTASPTGQVAGAIDQVSELPEAEQKAILAQVLNRARDKATELNETATEPVGMRPMKKYASYVLEGTDGTHQQSSFSNDTTDSGIQFAFYKPPSSPPTSTPSSQPSPLNGPGPVRRKRQSRRKPAQSGQVTRDNAGPFGGGSSMVINHGLGAVDVSKMVEGNLNFESSLYGVQSHSSTCGQGTSGLVPSLASQQNQPGFPYSAQGNDSMSSDHVYHNPPPISDSFEFNSLDKLFWDTQLCQQQIPGNINSVGLGDSSSHAGFDSGAATRIGDTLSSRSASVYHTPDSTFTRYLDLDGGEDIPQLPYDANTTHDVIRPSVLLDNTALGLVGLSSPLEMPSTSFGSQENHSFWDNAYFEGHQNFENATLNIGQDFTRLSSATSSSANPVRHTQGQAHYATQMGSLFLAQDDPMEREDSAQWCEDERARQDGRGPENVLAYQQLPSGVRSCQIDQRGRDYQSSNGALFGLPPASSSGRNDLGTHIPVGGQPWNQGSSDAWNAVPGAVPTHQNPSNLPSQRPEPNRDPHANQPLDAYTYQNLGSSYAAMHLGHTFYGENATAGHLGTPMTDNQNEALLYGQTSGQFSQRSNEQAHPPGIPVLALSMPTTGEMSHMTTNTGQATYYGPPQTRERCISHTLTVGLSGPSFPLNHLDRGGTE</sequence>
<accession>A0A4Y7T8X6</accession>
<evidence type="ECO:0000256" key="1">
    <source>
        <dbReference type="SAM" id="MobiDB-lite"/>
    </source>
</evidence>
<reference evidence="2 3" key="1">
    <citation type="journal article" date="2019" name="Nat. Ecol. Evol.">
        <title>Megaphylogeny resolves global patterns of mushroom evolution.</title>
        <authorList>
            <person name="Varga T."/>
            <person name="Krizsan K."/>
            <person name="Foldi C."/>
            <person name="Dima B."/>
            <person name="Sanchez-Garcia M."/>
            <person name="Sanchez-Ramirez S."/>
            <person name="Szollosi G.J."/>
            <person name="Szarkandi J.G."/>
            <person name="Papp V."/>
            <person name="Albert L."/>
            <person name="Andreopoulos W."/>
            <person name="Angelini C."/>
            <person name="Antonin V."/>
            <person name="Barry K.W."/>
            <person name="Bougher N.L."/>
            <person name="Buchanan P."/>
            <person name="Buyck B."/>
            <person name="Bense V."/>
            <person name="Catcheside P."/>
            <person name="Chovatia M."/>
            <person name="Cooper J."/>
            <person name="Damon W."/>
            <person name="Desjardin D."/>
            <person name="Finy P."/>
            <person name="Geml J."/>
            <person name="Haridas S."/>
            <person name="Hughes K."/>
            <person name="Justo A."/>
            <person name="Karasinski D."/>
            <person name="Kautmanova I."/>
            <person name="Kiss B."/>
            <person name="Kocsube S."/>
            <person name="Kotiranta H."/>
            <person name="LaButti K.M."/>
            <person name="Lechner B.E."/>
            <person name="Liimatainen K."/>
            <person name="Lipzen A."/>
            <person name="Lukacs Z."/>
            <person name="Mihaltcheva S."/>
            <person name="Morgado L.N."/>
            <person name="Niskanen T."/>
            <person name="Noordeloos M.E."/>
            <person name="Ohm R.A."/>
            <person name="Ortiz-Santana B."/>
            <person name="Ovrebo C."/>
            <person name="Racz N."/>
            <person name="Riley R."/>
            <person name="Savchenko A."/>
            <person name="Shiryaev A."/>
            <person name="Soop K."/>
            <person name="Spirin V."/>
            <person name="Szebenyi C."/>
            <person name="Tomsovsky M."/>
            <person name="Tulloss R.E."/>
            <person name="Uehling J."/>
            <person name="Grigoriev I.V."/>
            <person name="Vagvolgyi C."/>
            <person name="Papp T."/>
            <person name="Martin F.M."/>
            <person name="Miettinen O."/>
            <person name="Hibbett D.S."/>
            <person name="Nagy L.G."/>
        </authorList>
    </citation>
    <scope>NUCLEOTIDE SEQUENCE [LARGE SCALE GENOMIC DNA]</scope>
    <source>
        <strain evidence="2 3">FP101781</strain>
    </source>
</reference>
<evidence type="ECO:0000313" key="3">
    <source>
        <dbReference type="Proteomes" id="UP000298030"/>
    </source>
</evidence>
<gene>
    <name evidence="2" type="ORF">FA13DRAFT_523539</name>
</gene>
<dbReference type="OrthoDB" id="10678443at2759"/>
<feature type="compositionally biased region" description="Polar residues" evidence="1">
    <location>
        <begin position="555"/>
        <end position="564"/>
    </location>
</feature>
<organism evidence="2 3">
    <name type="scientific">Coprinellus micaceus</name>
    <name type="common">Glistening ink-cap mushroom</name>
    <name type="synonym">Coprinus micaceus</name>
    <dbReference type="NCBI Taxonomy" id="71717"/>
    <lineage>
        <taxon>Eukaryota</taxon>
        <taxon>Fungi</taxon>
        <taxon>Dikarya</taxon>
        <taxon>Basidiomycota</taxon>
        <taxon>Agaricomycotina</taxon>
        <taxon>Agaricomycetes</taxon>
        <taxon>Agaricomycetidae</taxon>
        <taxon>Agaricales</taxon>
        <taxon>Agaricineae</taxon>
        <taxon>Psathyrellaceae</taxon>
        <taxon>Coprinellus</taxon>
    </lineage>
</organism>
<feature type="region of interest" description="Disordered" evidence="1">
    <location>
        <begin position="469"/>
        <end position="489"/>
    </location>
</feature>
<proteinExistence type="predicted"/>
<protein>
    <submittedName>
        <fullName evidence="2">Uncharacterized protein</fullName>
    </submittedName>
</protein>
<feature type="compositionally biased region" description="Basic residues" evidence="1">
    <location>
        <begin position="163"/>
        <end position="173"/>
    </location>
</feature>
<feature type="region of interest" description="Disordered" evidence="1">
    <location>
        <begin position="117"/>
        <end position="191"/>
    </location>
</feature>
<dbReference type="Proteomes" id="UP000298030">
    <property type="component" value="Unassembled WGS sequence"/>
</dbReference>
<name>A0A4Y7T8X6_COPMI</name>
<feature type="compositionally biased region" description="Basic and acidic residues" evidence="1">
    <location>
        <begin position="469"/>
        <end position="480"/>
    </location>
</feature>
<comment type="caution">
    <text evidence="2">The sequence shown here is derived from an EMBL/GenBank/DDBJ whole genome shotgun (WGS) entry which is preliminary data.</text>
</comment>
<dbReference type="AlphaFoldDB" id="A0A4Y7T8X6"/>
<keyword evidence="3" id="KW-1185">Reference proteome</keyword>